<feature type="coiled-coil region" evidence="1">
    <location>
        <begin position="150"/>
        <end position="240"/>
    </location>
</feature>
<name>A0AAV2DUF0_9ROSI</name>
<protein>
    <recommendedName>
        <fullName evidence="4">PKD domain-containing protein</fullName>
    </recommendedName>
</protein>
<dbReference type="Gene3D" id="1.10.287.1490">
    <property type="match status" value="1"/>
</dbReference>
<evidence type="ECO:0000313" key="3">
    <source>
        <dbReference type="Proteomes" id="UP001497516"/>
    </source>
</evidence>
<organism evidence="2 3">
    <name type="scientific">Linum trigynum</name>
    <dbReference type="NCBI Taxonomy" id="586398"/>
    <lineage>
        <taxon>Eukaryota</taxon>
        <taxon>Viridiplantae</taxon>
        <taxon>Streptophyta</taxon>
        <taxon>Embryophyta</taxon>
        <taxon>Tracheophyta</taxon>
        <taxon>Spermatophyta</taxon>
        <taxon>Magnoliopsida</taxon>
        <taxon>eudicotyledons</taxon>
        <taxon>Gunneridae</taxon>
        <taxon>Pentapetalae</taxon>
        <taxon>rosids</taxon>
        <taxon>fabids</taxon>
        <taxon>Malpighiales</taxon>
        <taxon>Linaceae</taxon>
        <taxon>Linum</taxon>
    </lineage>
</organism>
<accession>A0AAV2DUF0</accession>
<dbReference type="EMBL" id="OZ034816">
    <property type="protein sequence ID" value="CAL1377177.1"/>
    <property type="molecule type" value="Genomic_DNA"/>
</dbReference>
<gene>
    <name evidence="2" type="ORF">LTRI10_LOCUS18846</name>
</gene>
<keyword evidence="1" id="KW-0175">Coiled coil</keyword>
<dbReference type="AlphaFoldDB" id="A0AAV2DUF0"/>
<dbReference type="Proteomes" id="UP001497516">
    <property type="component" value="Chromosome 3"/>
</dbReference>
<evidence type="ECO:0008006" key="4">
    <source>
        <dbReference type="Google" id="ProtNLM"/>
    </source>
</evidence>
<proteinExistence type="predicted"/>
<evidence type="ECO:0000256" key="1">
    <source>
        <dbReference type="SAM" id="Coils"/>
    </source>
</evidence>
<sequence length="245" mass="27272">MSKFILSSSNQFVQATTDTIYVWDFGGDLNSYFFKPERTTWKVVATVRSTPPPSAGTLQVPNFTGLEIFGTVLSGANLVKLATNLYSLQLFANREGYALVYYNSDGSKDYKAGTGSVWKLNELYDWNYLGVKQVTTWTWDRFSMANAGVLIAYKSEVDQWKKQVSEKDKEIAKLKAAAAGASDESLSADGIVAELRKDIEEQNKQLEEAYKEVDELNKQLKQKKEEVAAKDKEIQALKASSGGAK</sequence>
<keyword evidence="3" id="KW-1185">Reference proteome</keyword>
<reference evidence="2 3" key="1">
    <citation type="submission" date="2024-04" db="EMBL/GenBank/DDBJ databases">
        <authorList>
            <person name="Fracassetti M."/>
        </authorList>
    </citation>
    <scope>NUCLEOTIDE SEQUENCE [LARGE SCALE GENOMIC DNA]</scope>
</reference>
<evidence type="ECO:0000313" key="2">
    <source>
        <dbReference type="EMBL" id="CAL1377177.1"/>
    </source>
</evidence>